<name>A0AA96JWI9_9BACT</name>
<dbReference type="EMBL" id="CP116968">
    <property type="protein sequence ID" value="WNM62578.1"/>
    <property type="molecule type" value="Genomic_DNA"/>
</dbReference>
<dbReference type="PANTHER" id="PTHR36505:SF1">
    <property type="entry name" value="BLR1072 PROTEIN"/>
    <property type="match status" value="1"/>
</dbReference>
<dbReference type="InterPro" id="IPR011033">
    <property type="entry name" value="PRC_barrel-like_sf"/>
</dbReference>
<dbReference type="Gene3D" id="2.30.30.240">
    <property type="entry name" value="PRC-barrel domain"/>
    <property type="match status" value="1"/>
</dbReference>
<dbReference type="InterPro" id="IPR027275">
    <property type="entry name" value="PRC-brl_dom"/>
</dbReference>
<dbReference type="KEGG" id="nneo:PQG83_02190"/>
<dbReference type="PANTHER" id="PTHR36505">
    <property type="entry name" value="BLR1072 PROTEIN"/>
    <property type="match status" value="1"/>
</dbReference>
<proteinExistence type="predicted"/>
<dbReference type="RefSeq" id="WP_312746269.1">
    <property type="nucleotide sequence ID" value="NZ_CP116968.1"/>
</dbReference>
<protein>
    <submittedName>
        <fullName evidence="2">PRC-barrel domain-containing protein</fullName>
    </submittedName>
</protein>
<dbReference type="SUPFAM" id="SSF50346">
    <property type="entry name" value="PRC-barrel domain"/>
    <property type="match status" value="1"/>
</dbReference>
<dbReference type="AlphaFoldDB" id="A0AA96JWI9"/>
<feature type="domain" description="PRC-barrel" evidence="1">
    <location>
        <begin position="31"/>
        <end position="87"/>
    </location>
</feature>
<evidence type="ECO:0000313" key="3">
    <source>
        <dbReference type="Proteomes" id="UP001302494"/>
    </source>
</evidence>
<accession>A0AA96JWI9</accession>
<dbReference type="Pfam" id="PF05239">
    <property type="entry name" value="PRC"/>
    <property type="match status" value="1"/>
</dbReference>
<sequence>MPVSFLMTFFAFIFIPEPCSQAMAFSPNQGSYKASELVGKSVKNLQGEDIGQIEELVIGSNGEVGYAVLSFGGFLGMGDKLFAVPWASLAHQPDREYLTLDIQPKKLEKAPGFNKNDWPDMKDEKWKFLIWEFYSTTDQIPQNFKAR</sequence>
<evidence type="ECO:0000313" key="2">
    <source>
        <dbReference type="EMBL" id="WNM62578.1"/>
    </source>
</evidence>
<reference evidence="2 3" key="1">
    <citation type="submission" date="2023-01" db="EMBL/GenBank/DDBJ databases">
        <title>Cultivation and genomic characterization of new, ubiquitous marine nitrite-oxidizing bacteria from the Nitrospirales.</title>
        <authorList>
            <person name="Mueller A.J."/>
            <person name="Daebeler A."/>
            <person name="Herbold C.W."/>
            <person name="Kirkegaard R.H."/>
            <person name="Daims H."/>
        </authorList>
    </citation>
    <scope>NUCLEOTIDE SEQUENCE [LARGE SCALE GENOMIC DNA]</scope>
    <source>
        <strain evidence="2 3">DK</strain>
    </source>
</reference>
<organism evidence="2 3">
    <name type="scientific">Candidatus Nitrospira neomarina</name>
    <dbReference type="NCBI Taxonomy" id="3020899"/>
    <lineage>
        <taxon>Bacteria</taxon>
        <taxon>Pseudomonadati</taxon>
        <taxon>Nitrospirota</taxon>
        <taxon>Nitrospiria</taxon>
        <taxon>Nitrospirales</taxon>
        <taxon>Nitrospiraceae</taxon>
        <taxon>Nitrospira</taxon>
    </lineage>
</organism>
<gene>
    <name evidence="2" type="ORF">PQG83_02190</name>
</gene>
<evidence type="ECO:0000259" key="1">
    <source>
        <dbReference type="Pfam" id="PF05239"/>
    </source>
</evidence>
<keyword evidence="3" id="KW-1185">Reference proteome</keyword>
<dbReference type="Proteomes" id="UP001302494">
    <property type="component" value="Chromosome"/>
</dbReference>